<sequence>MVFKRLWGKGGDSSGIPLMVDTVIPDEPVQPGGLLRGEVVLRAPERDVRVRVVKVKLVANTSPALGKNAEVDTDSGYVFSLFLGTGTLTVGKGQERRVSLEYRLKWETPVSEVHGKRLDGVRLAAYTEVEADGIEERTDSDPLRVGATPLHETVLDAFAAAGYSCSSAQIDELGDIPRAERHFSLRQSFRLIDSQAATRSDRPQHLEVTFHTNAVGSEIYVRKAAFFQKRWNEKPPCAYVTAAHHEVGQVDFEAKVRQWIDEVAALPEEREDPRLAQYDLGRPSVWWET</sequence>
<protein>
    <submittedName>
        <fullName evidence="1">Sporulation protein</fullName>
    </submittedName>
</protein>
<dbReference type="PANTHER" id="PTHR40053">
    <property type="entry name" value="SPORULATION-CONTROL PROTEIN SPO0M"/>
    <property type="match status" value="1"/>
</dbReference>
<dbReference type="PANTHER" id="PTHR40053:SF1">
    <property type="entry name" value="SPORULATION-CONTROL PROTEIN SPO0M"/>
    <property type="match status" value="1"/>
</dbReference>
<name>A0AB39T0V0_9ACTN</name>
<dbReference type="EMBL" id="CP163444">
    <property type="protein sequence ID" value="XDQ73180.1"/>
    <property type="molecule type" value="Genomic_DNA"/>
</dbReference>
<dbReference type="Pfam" id="PF07070">
    <property type="entry name" value="Spo0M"/>
    <property type="match status" value="1"/>
</dbReference>
<gene>
    <name evidence="1" type="ORF">AB5J54_22945</name>
</gene>
<reference evidence="1" key="1">
    <citation type="submission" date="2024-07" db="EMBL/GenBank/DDBJ databases">
        <authorList>
            <person name="Yu S.T."/>
        </authorList>
    </citation>
    <scope>NUCLEOTIDE SEQUENCE</scope>
    <source>
        <strain evidence="1">R44</strain>
    </source>
</reference>
<proteinExistence type="predicted"/>
<evidence type="ECO:0000313" key="1">
    <source>
        <dbReference type="EMBL" id="XDQ73180.1"/>
    </source>
</evidence>
<dbReference type="RefSeq" id="WP_369145783.1">
    <property type="nucleotide sequence ID" value="NZ_CP163444.1"/>
</dbReference>
<dbReference type="AlphaFoldDB" id="A0AB39T0V0"/>
<organism evidence="1">
    <name type="scientific">Streptomyces sp. R44</name>
    <dbReference type="NCBI Taxonomy" id="3238633"/>
    <lineage>
        <taxon>Bacteria</taxon>
        <taxon>Bacillati</taxon>
        <taxon>Actinomycetota</taxon>
        <taxon>Actinomycetes</taxon>
        <taxon>Kitasatosporales</taxon>
        <taxon>Streptomycetaceae</taxon>
        <taxon>Streptomyces</taxon>
    </lineage>
</organism>
<dbReference type="InterPro" id="IPR009776">
    <property type="entry name" value="Spore_0_M"/>
</dbReference>
<accession>A0AB39T0V0</accession>